<dbReference type="InterPro" id="IPR039536">
    <property type="entry name" value="TetR_C_Proteobacteria"/>
</dbReference>
<sequence>MATTRGGGDRRQAILEGAFTVFARRGYAQACVKEVAAEAGVAKPTVYNHLNDKATLFRHAMQAAAQNVLDERLAALDPLKDADGDLPATLHDVGHRLLRLHTDERACALRRLLYSEITHFPDILEIVTESGPHRLTQALADRLARLALAGRLRITDPDLAAEQFLSLLTGPLEARTRMGTRPIDDTTLSDLARTAVNAFLQIFGPQVTTEAGTDMRKVANPDGHPLTVEE</sequence>
<feature type="DNA-binding region" description="H-T-H motif" evidence="2">
    <location>
        <begin position="31"/>
        <end position="50"/>
    </location>
</feature>
<evidence type="ECO:0000256" key="2">
    <source>
        <dbReference type="PROSITE-ProRule" id="PRU00335"/>
    </source>
</evidence>
<keyword evidence="1 2" id="KW-0238">DNA-binding</keyword>
<dbReference type="Proteomes" id="UP001569904">
    <property type="component" value="Unassembled WGS sequence"/>
</dbReference>
<evidence type="ECO:0000313" key="5">
    <source>
        <dbReference type="Proteomes" id="UP001569904"/>
    </source>
</evidence>
<dbReference type="Pfam" id="PF00440">
    <property type="entry name" value="TetR_N"/>
    <property type="match status" value="1"/>
</dbReference>
<dbReference type="SUPFAM" id="SSF48498">
    <property type="entry name" value="Tetracyclin repressor-like, C-terminal domain"/>
    <property type="match status" value="1"/>
</dbReference>
<dbReference type="PANTHER" id="PTHR30055:SF146">
    <property type="entry name" value="HTH-TYPE TRANSCRIPTIONAL DUAL REGULATOR CECR"/>
    <property type="match status" value="1"/>
</dbReference>
<accession>A0ABV4R3A2</accession>
<dbReference type="PROSITE" id="PS50977">
    <property type="entry name" value="HTH_TETR_2"/>
    <property type="match status" value="1"/>
</dbReference>
<dbReference type="InterPro" id="IPR009057">
    <property type="entry name" value="Homeodomain-like_sf"/>
</dbReference>
<protein>
    <submittedName>
        <fullName evidence="4">TetR/AcrR family transcriptional regulator</fullName>
    </submittedName>
</protein>
<dbReference type="RefSeq" id="WP_371944114.1">
    <property type="nucleotide sequence ID" value="NZ_JAXCEH010000020.1"/>
</dbReference>
<evidence type="ECO:0000313" key="4">
    <source>
        <dbReference type="EMBL" id="MFA1557372.1"/>
    </source>
</evidence>
<reference evidence="4 5" key="1">
    <citation type="submission" date="2023-11" db="EMBL/GenBank/DDBJ databases">
        <title>Actinomadura monticuli sp. nov., isolated from volcanic ash.</title>
        <authorList>
            <person name="Lee S.D."/>
            <person name="Yang H."/>
            <person name="Kim I.S."/>
        </authorList>
    </citation>
    <scope>NUCLEOTIDE SEQUENCE [LARGE SCALE GENOMIC DNA]</scope>
    <source>
        <strain evidence="4 5">DSM 45346</strain>
    </source>
</reference>
<organism evidence="4 5">
    <name type="scientific">Actinomadura chokoriensis</name>
    <dbReference type="NCBI Taxonomy" id="454156"/>
    <lineage>
        <taxon>Bacteria</taxon>
        <taxon>Bacillati</taxon>
        <taxon>Actinomycetota</taxon>
        <taxon>Actinomycetes</taxon>
        <taxon>Streptosporangiales</taxon>
        <taxon>Thermomonosporaceae</taxon>
        <taxon>Actinomadura</taxon>
    </lineage>
</organism>
<dbReference type="InterPro" id="IPR001647">
    <property type="entry name" value="HTH_TetR"/>
</dbReference>
<keyword evidence="5" id="KW-1185">Reference proteome</keyword>
<proteinExistence type="predicted"/>
<comment type="caution">
    <text evidence="4">The sequence shown here is derived from an EMBL/GenBank/DDBJ whole genome shotgun (WGS) entry which is preliminary data.</text>
</comment>
<evidence type="ECO:0000259" key="3">
    <source>
        <dbReference type="PROSITE" id="PS50977"/>
    </source>
</evidence>
<gene>
    <name evidence="4" type="ORF">SM436_27145</name>
</gene>
<evidence type="ECO:0000256" key="1">
    <source>
        <dbReference type="ARBA" id="ARBA00023125"/>
    </source>
</evidence>
<dbReference type="Gene3D" id="1.10.357.10">
    <property type="entry name" value="Tetracycline Repressor, domain 2"/>
    <property type="match status" value="1"/>
</dbReference>
<dbReference type="PANTHER" id="PTHR30055">
    <property type="entry name" value="HTH-TYPE TRANSCRIPTIONAL REGULATOR RUTR"/>
    <property type="match status" value="1"/>
</dbReference>
<feature type="domain" description="HTH tetR-type" evidence="3">
    <location>
        <begin position="8"/>
        <end position="68"/>
    </location>
</feature>
<dbReference type="InterPro" id="IPR036271">
    <property type="entry name" value="Tet_transcr_reg_TetR-rel_C_sf"/>
</dbReference>
<dbReference type="Pfam" id="PF14246">
    <property type="entry name" value="TetR_C_7"/>
    <property type="match status" value="1"/>
</dbReference>
<name>A0ABV4R3A2_9ACTN</name>
<dbReference type="Gene3D" id="1.10.10.60">
    <property type="entry name" value="Homeodomain-like"/>
    <property type="match status" value="1"/>
</dbReference>
<dbReference type="InterPro" id="IPR050109">
    <property type="entry name" value="HTH-type_TetR-like_transc_reg"/>
</dbReference>
<dbReference type="EMBL" id="JAXCEH010000020">
    <property type="protein sequence ID" value="MFA1557372.1"/>
    <property type="molecule type" value="Genomic_DNA"/>
</dbReference>
<dbReference type="PRINTS" id="PR00455">
    <property type="entry name" value="HTHTETR"/>
</dbReference>
<dbReference type="SUPFAM" id="SSF46689">
    <property type="entry name" value="Homeodomain-like"/>
    <property type="match status" value="1"/>
</dbReference>